<evidence type="ECO:0008006" key="3">
    <source>
        <dbReference type="Google" id="ProtNLM"/>
    </source>
</evidence>
<gene>
    <name evidence="1" type="ORF">SAMN02982931_02769</name>
</gene>
<dbReference type="AlphaFoldDB" id="A0A1G6CUP5"/>
<protein>
    <recommendedName>
        <fullName evidence="3">DUF4089 domain-containing protein</fullName>
    </recommendedName>
</protein>
<keyword evidence="2" id="KW-1185">Reference proteome</keyword>
<dbReference type="Proteomes" id="UP000199071">
    <property type="component" value="Unassembled WGS sequence"/>
</dbReference>
<accession>A0A1G6CUP5</accession>
<dbReference type="RefSeq" id="WP_244521261.1">
    <property type="nucleotide sequence ID" value="NZ_FMXQ01000005.1"/>
</dbReference>
<proteinExistence type="predicted"/>
<dbReference type="EMBL" id="FMXQ01000005">
    <property type="protein sequence ID" value="SDB36589.1"/>
    <property type="molecule type" value="Genomic_DNA"/>
</dbReference>
<reference evidence="1 2" key="1">
    <citation type="submission" date="2016-10" db="EMBL/GenBank/DDBJ databases">
        <authorList>
            <person name="de Groot N.N."/>
        </authorList>
    </citation>
    <scope>NUCLEOTIDE SEQUENCE [LARGE SCALE GENOMIC DNA]</scope>
    <source>
        <strain evidence="1 2">ATCC 35022</strain>
    </source>
</reference>
<name>A0A1G6CUP5_9HYPH</name>
<dbReference type="Pfam" id="PF13318">
    <property type="entry name" value="AtzG-like"/>
    <property type="match status" value="1"/>
</dbReference>
<dbReference type="InterPro" id="IPR025148">
    <property type="entry name" value="AtzG-like"/>
</dbReference>
<organism evidence="1 2">
    <name type="scientific">Bauldia litoralis</name>
    <dbReference type="NCBI Taxonomy" id="665467"/>
    <lineage>
        <taxon>Bacteria</taxon>
        <taxon>Pseudomonadati</taxon>
        <taxon>Pseudomonadota</taxon>
        <taxon>Alphaproteobacteria</taxon>
        <taxon>Hyphomicrobiales</taxon>
        <taxon>Kaistiaceae</taxon>
        <taxon>Bauldia</taxon>
    </lineage>
</organism>
<sequence length="61" mass="6647">MSKPFDAEKHVDHMAEVMGLTIAPEWRQSVVDNMAATAAVAELVLAFPLDDHVEPAPVFEA</sequence>
<dbReference type="STRING" id="665467.SAMN02982931_02769"/>
<evidence type="ECO:0000313" key="2">
    <source>
        <dbReference type="Proteomes" id="UP000199071"/>
    </source>
</evidence>
<evidence type="ECO:0000313" key="1">
    <source>
        <dbReference type="EMBL" id="SDB36589.1"/>
    </source>
</evidence>